<evidence type="ECO:0000313" key="13">
    <source>
        <dbReference type="RefSeq" id="XP_006823632.1"/>
    </source>
</evidence>
<reference evidence="13" key="1">
    <citation type="submission" date="2025-08" db="UniProtKB">
        <authorList>
            <consortium name="RefSeq"/>
        </authorList>
    </citation>
    <scope>IDENTIFICATION</scope>
    <source>
        <tissue evidence="13">Testes</tissue>
    </source>
</reference>
<dbReference type="EC" id="1.1.1.102" evidence="10"/>
<evidence type="ECO:0000313" key="12">
    <source>
        <dbReference type="Proteomes" id="UP000694865"/>
    </source>
</evidence>
<evidence type="ECO:0000256" key="8">
    <source>
        <dbReference type="ARBA" id="ARBA00023002"/>
    </source>
</evidence>
<dbReference type="InterPro" id="IPR002347">
    <property type="entry name" value="SDR_fam"/>
</dbReference>
<name>A0ABM0MUE1_SACKO</name>
<evidence type="ECO:0000256" key="3">
    <source>
        <dbReference type="ARBA" id="ARBA00004991"/>
    </source>
</evidence>
<evidence type="ECO:0000256" key="2">
    <source>
        <dbReference type="ARBA" id="ARBA00004760"/>
    </source>
</evidence>
<evidence type="ECO:0000256" key="10">
    <source>
        <dbReference type="ARBA" id="ARBA00026112"/>
    </source>
</evidence>
<dbReference type="Proteomes" id="UP000694865">
    <property type="component" value="Unplaced"/>
</dbReference>
<dbReference type="GeneID" id="100368090"/>
<dbReference type="CDD" id="cd08939">
    <property type="entry name" value="KDSR-like_SDR_c"/>
    <property type="match status" value="1"/>
</dbReference>
<dbReference type="RefSeq" id="XP_006823632.1">
    <property type="nucleotide sequence ID" value="XM_006823569.1"/>
</dbReference>
<keyword evidence="6" id="KW-0521">NADP</keyword>
<dbReference type="SUPFAM" id="SSF51735">
    <property type="entry name" value="NAD(P)-binding Rossmann-fold domains"/>
    <property type="match status" value="1"/>
</dbReference>
<evidence type="ECO:0000256" key="11">
    <source>
        <dbReference type="RuleBase" id="RU000363"/>
    </source>
</evidence>
<organism evidence="12 13">
    <name type="scientific">Saccoglossus kowalevskii</name>
    <name type="common">Acorn worm</name>
    <dbReference type="NCBI Taxonomy" id="10224"/>
    <lineage>
        <taxon>Eukaryota</taxon>
        <taxon>Metazoa</taxon>
        <taxon>Hemichordata</taxon>
        <taxon>Enteropneusta</taxon>
        <taxon>Harrimaniidae</taxon>
        <taxon>Saccoglossus</taxon>
    </lineage>
</organism>
<comment type="pathway">
    <text evidence="3">Sphingolipid metabolism.</text>
</comment>
<keyword evidence="9" id="KW-0443">Lipid metabolism</keyword>
<sequence length="306" mass="33696">MAVTANIKTEMSDITGGSSGIGKALAIEAVKEGANVTIIARNQKVLSFSLDICKDYKAVEEVMKQERLRQSKEEICEHLRYPDEQAIDDGGPCGMLINCAGMAVAKSFADIDVAEFKNIMDVNVLGSVYATRAVLPFMKQRKQGRIVFISSQAGQIGLYGYTAYCASKFALRGFAEALQMEVKPYDIYITVSFPPDTDTPGFQAENISKPKETTLISETAGLFQPEDVAKVIINDASLGRFLSYIGVDGYMLSNVTCGFSPVTSMMEGVQQVATMGFFRIISFFYIGHFDKIIKKCMEERESEKDK</sequence>
<keyword evidence="4" id="KW-0547">Nucleotide-binding</keyword>
<evidence type="ECO:0000256" key="5">
    <source>
        <dbReference type="ARBA" id="ARBA00022824"/>
    </source>
</evidence>
<evidence type="ECO:0000256" key="7">
    <source>
        <dbReference type="ARBA" id="ARBA00022919"/>
    </source>
</evidence>
<dbReference type="InterPro" id="IPR045022">
    <property type="entry name" value="KDSR-like"/>
</dbReference>
<dbReference type="InterPro" id="IPR036291">
    <property type="entry name" value="NAD(P)-bd_dom_sf"/>
</dbReference>
<evidence type="ECO:0000256" key="1">
    <source>
        <dbReference type="ARBA" id="ARBA00004240"/>
    </source>
</evidence>
<dbReference type="PANTHER" id="PTHR43550:SF3">
    <property type="entry name" value="3-KETODIHYDROSPHINGOSINE REDUCTASE"/>
    <property type="match status" value="1"/>
</dbReference>
<dbReference type="PROSITE" id="PS00061">
    <property type="entry name" value="ADH_SHORT"/>
    <property type="match status" value="1"/>
</dbReference>
<dbReference type="PRINTS" id="PR00080">
    <property type="entry name" value="SDRFAMILY"/>
</dbReference>
<protein>
    <recommendedName>
        <fullName evidence="10">3-dehydrosphinganine reductase</fullName>
        <ecNumber evidence="10">1.1.1.102</ecNumber>
    </recommendedName>
</protein>
<keyword evidence="7" id="KW-0746">Sphingolipid metabolism</keyword>
<keyword evidence="12" id="KW-1185">Reference proteome</keyword>
<dbReference type="InterPro" id="IPR020904">
    <property type="entry name" value="Sc_DH/Rdtase_CS"/>
</dbReference>
<comment type="pathway">
    <text evidence="2">Lipid metabolism; sphingolipid metabolism.</text>
</comment>
<proteinExistence type="inferred from homology"/>
<evidence type="ECO:0000256" key="9">
    <source>
        <dbReference type="ARBA" id="ARBA00023098"/>
    </source>
</evidence>
<dbReference type="Pfam" id="PF00106">
    <property type="entry name" value="adh_short"/>
    <property type="match status" value="1"/>
</dbReference>
<comment type="subcellular location">
    <subcellularLocation>
        <location evidence="1">Endoplasmic reticulum</location>
    </subcellularLocation>
</comment>
<evidence type="ECO:0000256" key="6">
    <source>
        <dbReference type="ARBA" id="ARBA00022857"/>
    </source>
</evidence>
<dbReference type="PRINTS" id="PR00081">
    <property type="entry name" value="GDHRDH"/>
</dbReference>
<keyword evidence="5" id="KW-0256">Endoplasmic reticulum</keyword>
<keyword evidence="8" id="KW-0560">Oxidoreductase</keyword>
<comment type="similarity">
    <text evidence="11">Belongs to the short-chain dehydrogenases/reductases (SDR) family.</text>
</comment>
<evidence type="ECO:0000256" key="4">
    <source>
        <dbReference type="ARBA" id="ARBA00022741"/>
    </source>
</evidence>
<dbReference type="PANTHER" id="PTHR43550">
    <property type="entry name" value="3-KETODIHYDROSPHINGOSINE REDUCTASE"/>
    <property type="match status" value="1"/>
</dbReference>
<gene>
    <name evidence="13" type="primary">LOC100368090</name>
</gene>
<accession>A0ABM0MUE1</accession>
<dbReference type="Gene3D" id="3.40.50.720">
    <property type="entry name" value="NAD(P)-binding Rossmann-like Domain"/>
    <property type="match status" value="1"/>
</dbReference>